<dbReference type="Pfam" id="PF04681">
    <property type="entry name" value="Bys1"/>
    <property type="match status" value="1"/>
</dbReference>
<evidence type="ECO:0000313" key="3">
    <source>
        <dbReference type="Proteomes" id="UP000001745"/>
    </source>
</evidence>
<dbReference type="eggNOG" id="KOG1200">
    <property type="taxonomic scope" value="Eukaryota"/>
</dbReference>
<protein>
    <submittedName>
        <fullName evidence="2">Oxidoreductase, putative</fullName>
    </submittedName>
</protein>
<dbReference type="PANTHER" id="PTHR36195">
    <property type="entry name" value="DOMAIN PROTEIN, PUTATIVE (AFU_ORTHOLOGUE AFUA_5G01990)-RELATED-RELATED"/>
    <property type="match status" value="1"/>
</dbReference>
<dbReference type="EMBL" id="EQ962654">
    <property type="protein sequence ID" value="EED19026.1"/>
    <property type="molecule type" value="Genomic_DNA"/>
</dbReference>
<gene>
    <name evidence="2" type="ORF">TSTA_023610</name>
</gene>
<dbReference type="HOGENOM" id="CLU_816781_0_0_1"/>
<proteinExistence type="predicted"/>
<dbReference type="STRING" id="441959.B8M626"/>
<keyword evidence="1" id="KW-0732">Signal</keyword>
<sequence length="340" mass="36918">MYFTKAISLLAAIGTLASAAPTSMNVTHLSNLPTHGSANTNGGNDGGSVNIHNNMKDTIYYWSVSQDAGSMKTLDPGASYTESWRTNPDGGGISIKMAMKPEQVDVLQYEYTLQGDTIFWDLSLIDMGTGSQFTEVGFAVTSNDSGCPSATCAPGDTACADAYLVWNDDHATHGCPAPSKQHAYLPNEGAKVVVADIDQCKPHPSTQILSGFTWDDVIHNVRPLDRQITDKQLDIMLSVYNTAPFKLIRAAAPYFCERYKKPRVIINISSTSGTHGNTFTKTIAKEWGPQITVRANTVACGYITTHLMTATSCEWHKSCFRNFGTETIIVCPTDSSESLY</sequence>
<dbReference type="CDD" id="cd05233">
    <property type="entry name" value="SDR_c"/>
    <property type="match status" value="1"/>
</dbReference>
<feature type="chain" id="PRO_5002877326" evidence="1">
    <location>
        <begin position="20"/>
        <end position="340"/>
    </location>
</feature>
<keyword evidence="3" id="KW-1185">Reference proteome</keyword>
<dbReference type="RefSeq" id="XP_002479460.1">
    <property type="nucleotide sequence ID" value="XM_002479415.1"/>
</dbReference>
<name>B8M626_TALSN</name>
<evidence type="ECO:0000256" key="1">
    <source>
        <dbReference type="SAM" id="SignalP"/>
    </source>
</evidence>
<dbReference type="GeneID" id="8109543"/>
<organism evidence="2 3">
    <name type="scientific">Talaromyces stipitatus (strain ATCC 10500 / CBS 375.48 / QM 6759 / NRRL 1006)</name>
    <name type="common">Penicillium stipitatum</name>
    <dbReference type="NCBI Taxonomy" id="441959"/>
    <lineage>
        <taxon>Eukaryota</taxon>
        <taxon>Fungi</taxon>
        <taxon>Dikarya</taxon>
        <taxon>Ascomycota</taxon>
        <taxon>Pezizomycotina</taxon>
        <taxon>Eurotiomycetes</taxon>
        <taxon>Eurotiomycetidae</taxon>
        <taxon>Eurotiales</taxon>
        <taxon>Trichocomaceae</taxon>
        <taxon>Talaromyces</taxon>
        <taxon>Talaromyces sect. Talaromyces</taxon>
    </lineage>
</organism>
<dbReference type="SUPFAM" id="SSF51735">
    <property type="entry name" value="NAD(P)-binding Rossmann-fold domains"/>
    <property type="match status" value="1"/>
</dbReference>
<dbReference type="InParanoid" id="B8M626"/>
<evidence type="ECO:0000313" key="2">
    <source>
        <dbReference type="EMBL" id="EED19026.1"/>
    </source>
</evidence>
<dbReference type="PANTHER" id="PTHR36195:SF6">
    <property type="entry name" value="SECRETED THAUMATIN-LIKE PROTEIN CALA"/>
    <property type="match status" value="1"/>
</dbReference>
<dbReference type="Gene3D" id="3.40.50.720">
    <property type="entry name" value="NAD(P)-binding Rossmann-like Domain"/>
    <property type="match status" value="1"/>
</dbReference>
<dbReference type="Proteomes" id="UP000001745">
    <property type="component" value="Unassembled WGS sequence"/>
</dbReference>
<dbReference type="PhylomeDB" id="B8M626"/>
<dbReference type="InterPro" id="IPR006771">
    <property type="entry name" value="CetA-like"/>
</dbReference>
<dbReference type="InterPro" id="IPR036291">
    <property type="entry name" value="NAD(P)-bd_dom_sf"/>
</dbReference>
<accession>B8M626</accession>
<dbReference type="AlphaFoldDB" id="B8M626"/>
<feature type="signal peptide" evidence="1">
    <location>
        <begin position="1"/>
        <end position="19"/>
    </location>
</feature>
<reference evidence="3" key="1">
    <citation type="journal article" date="2015" name="Genome Announc.">
        <title>Genome sequence of the AIDS-associated pathogen Penicillium marneffei (ATCC18224) and its near taxonomic relative Talaromyces stipitatus (ATCC10500).</title>
        <authorList>
            <person name="Nierman W.C."/>
            <person name="Fedorova-Abrams N.D."/>
            <person name="Andrianopoulos A."/>
        </authorList>
    </citation>
    <scope>NUCLEOTIDE SEQUENCE [LARGE SCALE GENOMIC DNA]</scope>
    <source>
        <strain evidence="3">ATCC 10500 / CBS 375.48 / QM 6759 / NRRL 1006</strain>
    </source>
</reference>
<dbReference type="OrthoDB" id="5144514at2759"/>
<dbReference type="VEuPathDB" id="FungiDB:TSTA_023610"/>